<sequence length="287" mass="32051">MLRRCSRLCSGAAPALCRPVLTAVPEQSCQQQCSQYAALAAQQNSSSADEAAQELHRATRFWWHDENITAREGAKIVKQRLNLIGPQKAPHLMEVVRRVKTPEDAEVAMEVARQYALQRAHRQQHDGLSPNMSYIILKSITKVSVDKALDVIKSSRELALTFERRGFRDIIVRASKAGDLPAIRRAFQLLTATGVRPNTDLAYCILRACFDNKRPDVAVGYAREFEANGVQIRPAMKEMLRKAEADLQQKRQAALQEKAAQAKASAQSADEQREEASSEQEPVTKTE</sequence>
<dbReference type="Proteomes" id="UP001314263">
    <property type="component" value="Unassembled WGS sequence"/>
</dbReference>
<reference evidence="2 3" key="1">
    <citation type="submission" date="2023-10" db="EMBL/GenBank/DDBJ databases">
        <authorList>
            <person name="Maclean D."/>
            <person name="Macfadyen A."/>
        </authorList>
    </citation>
    <scope>NUCLEOTIDE SEQUENCE [LARGE SCALE GENOMIC DNA]</scope>
</reference>
<feature type="compositionally biased region" description="Basic and acidic residues" evidence="1">
    <location>
        <begin position="270"/>
        <end position="287"/>
    </location>
</feature>
<feature type="region of interest" description="Disordered" evidence="1">
    <location>
        <begin position="243"/>
        <end position="287"/>
    </location>
</feature>
<dbReference type="Gene3D" id="1.25.40.10">
    <property type="entry name" value="Tetratricopeptide repeat domain"/>
    <property type="match status" value="1"/>
</dbReference>
<protein>
    <submittedName>
        <fullName evidence="2">Uncharacterized protein</fullName>
    </submittedName>
</protein>
<gene>
    <name evidence="2" type="ORF">CVIRNUC_010654</name>
</gene>
<evidence type="ECO:0000256" key="1">
    <source>
        <dbReference type="SAM" id="MobiDB-lite"/>
    </source>
</evidence>
<dbReference type="EMBL" id="CAUYUE010000017">
    <property type="protein sequence ID" value="CAK0787434.1"/>
    <property type="molecule type" value="Genomic_DNA"/>
</dbReference>
<accession>A0AAV1IJX8</accession>
<evidence type="ECO:0000313" key="2">
    <source>
        <dbReference type="EMBL" id="CAK0787434.1"/>
    </source>
</evidence>
<feature type="compositionally biased region" description="Low complexity" evidence="1">
    <location>
        <begin position="250"/>
        <end position="269"/>
    </location>
</feature>
<keyword evidence="3" id="KW-1185">Reference proteome</keyword>
<dbReference type="InterPro" id="IPR011990">
    <property type="entry name" value="TPR-like_helical_dom_sf"/>
</dbReference>
<organism evidence="2 3">
    <name type="scientific">Coccomyxa viridis</name>
    <dbReference type="NCBI Taxonomy" id="1274662"/>
    <lineage>
        <taxon>Eukaryota</taxon>
        <taxon>Viridiplantae</taxon>
        <taxon>Chlorophyta</taxon>
        <taxon>core chlorophytes</taxon>
        <taxon>Trebouxiophyceae</taxon>
        <taxon>Trebouxiophyceae incertae sedis</taxon>
        <taxon>Coccomyxaceae</taxon>
        <taxon>Coccomyxa</taxon>
    </lineage>
</organism>
<evidence type="ECO:0000313" key="3">
    <source>
        <dbReference type="Proteomes" id="UP001314263"/>
    </source>
</evidence>
<dbReference type="AlphaFoldDB" id="A0AAV1IJX8"/>
<comment type="caution">
    <text evidence="2">The sequence shown here is derived from an EMBL/GenBank/DDBJ whole genome shotgun (WGS) entry which is preliminary data.</text>
</comment>
<proteinExistence type="predicted"/>
<name>A0AAV1IJX8_9CHLO</name>